<evidence type="ECO:0000256" key="3">
    <source>
        <dbReference type="ARBA" id="ARBA00005296"/>
    </source>
</evidence>
<feature type="transmembrane region" description="Helical" evidence="23">
    <location>
        <begin position="875"/>
        <end position="906"/>
    </location>
</feature>
<comment type="similarity">
    <text evidence="3 20">Belongs to the NAC-beta family.</text>
</comment>
<evidence type="ECO:0000256" key="11">
    <source>
        <dbReference type="ARBA" id="ARBA00022857"/>
    </source>
</evidence>
<evidence type="ECO:0000259" key="24">
    <source>
        <dbReference type="PROSITE" id="PS51151"/>
    </source>
</evidence>
<keyword evidence="15" id="KW-0482">Metalloprotease</keyword>
<evidence type="ECO:0000256" key="8">
    <source>
        <dbReference type="ARBA" id="ARBA00022670"/>
    </source>
</evidence>
<dbReference type="SMART" id="SM01407">
    <property type="entry name" value="NAC"/>
    <property type="match status" value="1"/>
</dbReference>
<keyword evidence="10" id="KW-0378">Hydrolase</keyword>
<keyword evidence="11" id="KW-0521">NADP</keyword>
<keyword evidence="7" id="KW-0934">Plastid</keyword>
<dbReference type="Pfam" id="PF01370">
    <property type="entry name" value="Epimerase"/>
    <property type="match status" value="1"/>
</dbReference>
<dbReference type="PROSITE" id="PS51151">
    <property type="entry name" value="NAC_AB"/>
    <property type="match status" value="1"/>
</dbReference>
<feature type="transmembrane region" description="Helical" evidence="23">
    <location>
        <begin position="661"/>
        <end position="685"/>
    </location>
</feature>
<keyword evidence="16 23" id="KW-0472">Membrane</keyword>
<dbReference type="GO" id="GO:0042351">
    <property type="term" value="P:'de novo' GDP-L-fucose biosynthetic process"/>
    <property type="evidence" value="ECO:0007669"/>
    <property type="project" value="UniProtKB-UniPathway"/>
</dbReference>
<keyword evidence="9 23" id="KW-0812">Transmembrane</keyword>
<evidence type="ECO:0000256" key="21">
    <source>
        <dbReference type="SAM" id="Coils"/>
    </source>
</evidence>
<evidence type="ECO:0000256" key="15">
    <source>
        <dbReference type="ARBA" id="ARBA00023049"/>
    </source>
</evidence>
<evidence type="ECO:0000256" key="12">
    <source>
        <dbReference type="ARBA" id="ARBA00022946"/>
    </source>
</evidence>
<name>A0A7G2DUG9_ARATH</name>
<dbReference type="EMBL" id="LR881466">
    <property type="protein sequence ID" value="CAD5313034.1"/>
    <property type="molecule type" value="Genomic_DNA"/>
</dbReference>
<keyword evidence="20" id="KW-0805">Transcription regulation</keyword>
<evidence type="ECO:0000256" key="22">
    <source>
        <dbReference type="SAM" id="MobiDB-lite"/>
    </source>
</evidence>
<keyword evidence="21" id="KW-0175">Coiled coil</keyword>
<proteinExistence type="inferred from homology"/>
<evidence type="ECO:0000256" key="20">
    <source>
        <dbReference type="RuleBase" id="RU361272"/>
    </source>
</evidence>
<dbReference type="FunFam" id="2.20.70.30:FF:000001">
    <property type="entry name" value="Transcription factor BTF3 homolog"/>
    <property type="match status" value="1"/>
</dbReference>
<feature type="compositionally biased region" description="Basic and acidic residues" evidence="22">
    <location>
        <begin position="486"/>
        <end position="495"/>
    </location>
</feature>
<evidence type="ECO:0000256" key="10">
    <source>
        <dbReference type="ARBA" id="ARBA00022801"/>
    </source>
</evidence>
<feature type="coiled-coil region" evidence="21">
    <location>
        <begin position="512"/>
        <end position="571"/>
    </location>
</feature>
<dbReference type="Pfam" id="PF01849">
    <property type="entry name" value="NAC"/>
    <property type="match status" value="1"/>
</dbReference>
<evidence type="ECO:0000256" key="18">
    <source>
        <dbReference type="ARBA" id="ARBA00023268"/>
    </source>
</evidence>
<dbReference type="CDD" id="cd22055">
    <property type="entry name" value="NAC_BTF3"/>
    <property type="match status" value="1"/>
</dbReference>
<feature type="transmembrane region" description="Helical" evidence="23">
    <location>
        <begin position="926"/>
        <end position="943"/>
    </location>
</feature>
<evidence type="ECO:0000256" key="7">
    <source>
        <dbReference type="ARBA" id="ARBA00022640"/>
    </source>
</evidence>
<evidence type="ECO:0000256" key="4">
    <source>
        <dbReference type="ARBA" id="ARBA00005959"/>
    </source>
</evidence>
<evidence type="ECO:0000256" key="6">
    <source>
        <dbReference type="ARBA" id="ARBA00022528"/>
    </source>
</evidence>
<evidence type="ECO:0000313" key="26">
    <source>
        <dbReference type="Proteomes" id="UP000516314"/>
    </source>
</evidence>
<keyword evidence="20" id="KW-0804">Transcription</keyword>
<evidence type="ECO:0000256" key="9">
    <source>
        <dbReference type="ARBA" id="ARBA00022692"/>
    </source>
</evidence>
<evidence type="ECO:0000256" key="17">
    <source>
        <dbReference type="ARBA" id="ARBA00023235"/>
    </source>
</evidence>
<protein>
    <recommendedName>
        <fullName evidence="20">Nascent polypeptide-associated complex subunit beta</fullName>
    </recommendedName>
</protein>
<comment type="pathway">
    <text evidence="2">Nucleotide-sugar biosynthesis; GDP-L-fucose biosynthesis via de novo pathway; GDP-L-fucose from GDP-alpha-D-mannose: step 2/2.</text>
</comment>
<evidence type="ECO:0000256" key="16">
    <source>
        <dbReference type="ARBA" id="ARBA00023136"/>
    </source>
</evidence>
<dbReference type="InterPro" id="IPR044838">
    <property type="entry name" value="EGY1-like"/>
</dbReference>
<keyword evidence="6" id="KW-0150">Chloroplast</keyword>
<dbReference type="InterPro" id="IPR002715">
    <property type="entry name" value="Nas_poly-pep-assoc_cplx_dom"/>
</dbReference>
<gene>
    <name evidence="25" type="ORF">AT9943_LOCUS1548</name>
</gene>
<dbReference type="GO" id="GO:0006508">
    <property type="term" value="P:proteolysis"/>
    <property type="evidence" value="ECO:0007669"/>
    <property type="project" value="UniProtKB-KW"/>
</dbReference>
<dbReference type="PANTHER" id="PTHR31412">
    <property type="entry name" value="ZINC METALLOPROTEASE EGY1"/>
    <property type="match status" value="1"/>
</dbReference>
<dbReference type="AlphaFoldDB" id="A0A7G2DUG9"/>
<comment type="catalytic activity">
    <reaction evidence="19">
        <text>GDP-beta-L-fucose + NADP(+) = GDP-4-dehydro-alpha-D-rhamnose + NADPH + H(+)</text>
        <dbReference type="Rhea" id="RHEA:18885"/>
        <dbReference type="ChEBI" id="CHEBI:15378"/>
        <dbReference type="ChEBI" id="CHEBI:57273"/>
        <dbReference type="ChEBI" id="CHEBI:57783"/>
        <dbReference type="ChEBI" id="CHEBI:57964"/>
        <dbReference type="ChEBI" id="CHEBI:58349"/>
        <dbReference type="EC" id="1.1.1.271"/>
    </reaction>
</comment>
<dbReference type="FunFam" id="3.40.50.720:FF:000101">
    <property type="entry name" value="GDP-L-fucose synthase"/>
    <property type="match status" value="1"/>
</dbReference>
<evidence type="ECO:0000256" key="2">
    <source>
        <dbReference type="ARBA" id="ARBA00004883"/>
    </source>
</evidence>
<comment type="subcellular location">
    <subcellularLocation>
        <location evidence="1">Plastid</location>
        <location evidence="1">Chloroplast membrane</location>
        <topology evidence="1">Multi-pass membrane protein</topology>
    </subcellularLocation>
</comment>
<evidence type="ECO:0000256" key="5">
    <source>
        <dbReference type="ARBA" id="ARBA00007931"/>
    </source>
</evidence>
<keyword evidence="8" id="KW-0645">Protease</keyword>
<evidence type="ECO:0000313" key="25">
    <source>
        <dbReference type="EMBL" id="CAD5313034.1"/>
    </source>
</evidence>
<dbReference type="Gene3D" id="3.40.50.720">
    <property type="entry name" value="NAD(P)-binding Rossmann-like Domain"/>
    <property type="match status" value="1"/>
</dbReference>
<reference evidence="25 26" key="1">
    <citation type="submission" date="2020-09" db="EMBL/GenBank/DDBJ databases">
        <authorList>
            <person name="Ashkenazy H."/>
        </authorList>
    </citation>
    <scope>NUCLEOTIDE SEQUENCE [LARGE SCALE GENOMIC DNA]</scope>
    <source>
        <strain evidence="26">cv. Cdm-0</strain>
    </source>
</reference>
<dbReference type="GO" id="GO:0050577">
    <property type="term" value="F:GDP-L-fucose synthase activity"/>
    <property type="evidence" value="ECO:0007669"/>
    <property type="project" value="UniProtKB-EC"/>
</dbReference>
<comment type="similarity">
    <text evidence="4">Belongs to the NAD(P)-dependent epimerase/dehydratase family. Fucose synthase subfamily.</text>
</comment>
<evidence type="ECO:0000256" key="23">
    <source>
        <dbReference type="SAM" id="Phobius"/>
    </source>
</evidence>
<dbReference type="InterPro" id="IPR036291">
    <property type="entry name" value="NAD(P)-bd_dom_sf"/>
</dbReference>
<dbReference type="InterPro" id="IPR028614">
    <property type="entry name" value="GDP_fucose/colitose_synth"/>
</dbReference>
<comment type="subunit">
    <text evidence="20">Part of the nascent polypeptide-associated complex (NAC).</text>
</comment>
<dbReference type="Gene3D" id="2.20.70.30">
    <property type="entry name" value="Nascent polypeptide-associated complex domain"/>
    <property type="match status" value="1"/>
</dbReference>
<dbReference type="UniPathway" id="UPA00128">
    <property type="reaction ID" value="UER00191"/>
</dbReference>
<evidence type="ECO:0000256" key="1">
    <source>
        <dbReference type="ARBA" id="ARBA00004508"/>
    </source>
</evidence>
<keyword evidence="17" id="KW-0413">Isomerase</keyword>
<dbReference type="Gene3D" id="3.90.25.10">
    <property type="entry name" value="UDP-galactose 4-epimerase, domain 1"/>
    <property type="match status" value="1"/>
</dbReference>
<dbReference type="InterPro" id="IPR038187">
    <property type="entry name" value="NAC_A/B_dom_sf"/>
</dbReference>
<accession>A0A7G2DUG9</accession>
<keyword evidence="18" id="KW-0511">Multifunctional enzyme</keyword>
<keyword evidence="13 23" id="KW-1133">Transmembrane helix</keyword>
<dbReference type="CDD" id="cd05239">
    <property type="entry name" value="GDP_FS_SDR_e"/>
    <property type="match status" value="1"/>
</dbReference>
<dbReference type="PANTHER" id="PTHR31412:SF2">
    <property type="entry name" value="ZINC METALLOPEPTIDASE EGY3, CHLOROPLASTIC-RELATED"/>
    <property type="match status" value="1"/>
</dbReference>
<dbReference type="SUPFAM" id="SSF51735">
    <property type="entry name" value="NAD(P)-binding Rossmann-fold domains"/>
    <property type="match status" value="1"/>
</dbReference>
<dbReference type="GO" id="GO:0031969">
    <property type="term" value="C:chloroplast membrane"/>
    <property type="evidence" value="ECO:0007669"/>
    <property type="project" value="UniProtKB-SubCell"/>
</dbReference>
<keyword evidence="12" id="KW-0809">Transit peptide</keyword>
<feature type="region of interest" description="Disordered" evidence="22">
    <location>
        <begin position="436"/>
        <end position="495"/>
    </location>
</feature>
<evidence type="ECO:0000256" key="14">
    <source>
        <dbReference type="ARBA" id="ARBA00023002"/>
    </source>
</evidence>
<dbReference type="InterPro" id="IPR001509">
    <property type="entry name" value="Epimerase_deHydtase"/>
</dbReference>
<keyword evidence="14" id="KW-0560">Oxidoreductase</keyword>
<feature type="domain" description="NAC-A/B" evidence="24">
    <location>
        <begin position="349"/>
        <end position="413"/>
    </location>
</feature>
<organism evidence="25 26">
    <name type="scientific">Arabidopsis thaliana</name>
    <name type="common">Mouse-ear cress</name>
    <dbReference type="NCBI Taxonomy" id="3702"/>
    <lineage>
        <taxon>Eukaryota</taxon>
        <taxon>Viridiplantae</taxon>
        <taxon>Streptophyta</taxon>
        <taxon>Embryophyta</taxon>
        <taxon>Tracheophyta</taxon>
        <taxon>Spermatophyta</taxon>
        <taxon>Magnoliopsida</taxon>
        <taxon>eudicotyledons</taxon>
        <taxon>Gunneridae</taxon>
        <taxon>Pentapetalae</taxon>
        <taxon>rosids</taxon>
        <taxon>malvids</taxon>
        <taxon>Brassicales</taxon>
        <taxon>Brassicaceae</taxon>
        <taxon>Camelineae</taxon>
        <taxon>Arabidopsis</taxon>
    </lineage>
</organism>
<evidence type="ECO:0000256" key="19">
    <source>
        <dbReference type="ARBA" id="ARBA00051935"/>
    </source>
</evidence>
<sequence>MKSGSFMLEKSAKIFVAGHRGLVGSAIVRKFQDQGFTNLVLRTHSELDLTSQSDVESFFATEKPVYVILAAAKVGGIHANNTYPADFIGVNLQIQTNVIHSAYTHGVKKLLFLGSSCIYPKFAPQPIPESALLTGPLEPTNEWYAIAKIAGIKMCQAYRLQHQWDAISGMPTNLYGRNDNFHPENSHVLPALMRRFHEAKANNADEVVVWGSGSPLREFLHVDDLADACVFLMDQYSGFEHVNVGSGVEVTIKELAELVKEVVGFKGKLVWDSTKPDGTPRKLMDNSKLASLGWTPKISLKDGLSQTYEWKNPNLKMNREKLMKMANTVRTGGKGTVRRKKKAVHKTNTTDDKRLQSTLKRIGVNSIPAIEEVNIFKDDVVIQFINPKVQASIAANTWVVSGSPQTKKLQDILPQIISQLGPDNMDNLKKLAEQFQKQASGEAEDDRVREPVNEAPSPVALAEEQKEDHDNNNAPPSPESSEEEEEKKSKQQEMDWKTDEEFKKFMGNPSIEAAIKLEKTRTDRKLKELNKESNSENPIIGIYNSLARDSLTKEKERLEKAEETFKALDLNKLKSCFGFDTFFATDVRRFGDGGIFIGNLRKPIDEVTPKLEAKLSEAAGRDVVVWFMEERSNEITKQVCMVQPKAEIDLQFESTRLSTPWGYVSAIALCVTTFGTIALMSGFFLKPDATFDDYIANVVPLFGGFLSILGVSEIATRVTAARHGVKLSPSFLVPSNWTGCLGVMNNYESLLPNKKALFDIPVARTASAYLTSLLLAAAAFISDGSFNGGDNALYIRPQFFDNNPLLSFVQFVVGPYADDLGNVLPNAVEGVGVPVDPLAFAGLLGMVVTSLNLLPCGRLEGGRIAQAMFGRSTAAILSFTTSLLLGIGGLSGSVLCLAWGLFATFFRGGEETPAKDEITPVGDDRFAWGIVLGLICFLTLFPNSGGTFSTSFFNGPFFRGDDF</sequence>
<evidence type="ECO:0000256" key="13">
    <source>
        <dbReference type="ARBA" id="ARBA00022989"/>
    </source>
</evidence>
<dbReference type="Proteomes" id="UP000516314">
    <property type="component" value="Chromosome 1"/>
</dbReference>
<dbReference type="HAMAP" id="MF_00956">
    <property type="entry name" value="GDP_fucose_synth"/>
    <property type="match status" value="1"/>
</dbReference>
<dbReference type="GO" id="GO:0008237">
    <property type="term" value="F:metallopeptidase activity"/>
    <property type="evidence" value="ECO:0007669"/>
    <property type="project" value="UniProtKB-KW"/>
</dbReference>
<dbReference type="GO" id="GO:0016853">
    <property type="term" value="F:isomerase activity"/>
    <property type="evidence" value="ECO:0007669"/>
    <property type="project" value="UniProtKB-KW"/>
</dbReference>
<comment type="similarity">
    <text evidence="5">Belongs to the peptidase M50B family.</text>
</comment>
<feature type="transmembrane region" description="Helical" evidence="23">
    <location>
        <begin position="762"/>
        <end position="781"/>
    </location>
</feature>